<dbReference type="InterPro" id="IPR024775">
    <property type="entry name" value="DinB-like"/>
</dbReference>
<dbReference type="SUPFAM" id="SSF109854">
    <property type="entry name" value="DinB/YfiT-like putative metalloenzymes"/>
    <property type="match status" value="1"/>
</dbReference>
<keyword evidence="3" id="KW-1185">Reference proteome</keyword>
<dbReference type="AlphaFoldDB" id="A0A179SKZ6"/>
<sequence length="174" mass="20280">MNFNMKEAIEVLERTPHTLECFLSGLADSWLQCNEGKGTWNVFEVIEHLIEAEKINWIPRLEIILQEGESKPFPPFDRHSHLNQRSESSIEQKLLEFKTIRLLNITKLKGLIEVESQLELAGTHPAFGLVKVRELLSTWVLHDLTHIAQIVRVMAERYREDVGPWKEYLGILKR</sequence>
<protein>
    <recommendedName>
        <fullName evidence="1">DinB-like domain-containing protein</fullName>
    </recommendedName>
</protein>
<dbReference type="OrthoDB" id="1434917at2"/>
<dbReference type="Proteomes" id="UP000078534">
    <property type="component" value="Unassembled WGS sequence"/>
</dbReference>
<evidence type="ECO:0000259" key="1">
    <source>
        <dbReference type="Pfam" id="PF12867"/>
    </source>
</evidence>
<feature type="domain" description="DinB-like" evidence="1">
    <location>
        <begin position="12"/>
        <end position="150"/>
    </location>
</feature>
<accession>A0A179SKZ6</accession>
<organism evidence="2 3">
    <name type="scientific">Metabacillus litoralis</name>
    <dbReference type="NCBI Taxonomy" id="152268"/>
    <lineage>
        <taxon>Bacteria</taxon>
        <taxon>Bacillati</taxon>
        <taxon>Bacillota</taxon>
        <taxon>Bacilli</taxon>
        <taxon>Bacillales</taxon>
        <taxon>Bacillaceae</taxon>
        <taxon>Metabacillus</taxon>
    </lineage>
</organism>
<dbReference type="Gene3D" id="1.20.120.450">
    <property type="entry name" value="dinb family like domain"/>
    <property type="match status" value="1"/>
</dbReference>
<gene>
    <name evidence="2" type="ORF">A6K24_13665</name>
</gene>
<dbReference type="Pfam" id="PF12867">
    <property type="entry name" value="DinB_2"/>
    <property type="match status" value="1"/>
</dbReference>
<comment type="caution">
    <text evidence="2">The sequence shown here is derived from an EMBL/GenBank/DDBJ whole genome shotgun (WGS) entry which is preliminary data.</text>
</comment>
<dbReference type="EMBL" id="LWSG01000046">
    <property type="protein sequence ID" value="OAS82101.1"/>
    <property type="molecule type" value="Genomic_DNA"/>
</dbReference>
<reference evidence="3" key="1">
    <citation type="submission" date="2016-04" db="EMBL/GenBank/DDBJ databases">
        <authorList>
            <person name="Lyu Z."/>
            <person name="Lyu W."/>
        </authorList>
    </citation>
    <scope>NUCLEOTIDE SEQUENCE [LARGE SCALE GENOMIC DNA]</scope>
    <source>
        <strain evidence="3">C44</strain>
    </source>
</reference>
<dbReference type="InterPro" id="IPR034660">
    <property type="entry name" value="DinB/YfiT-like"/>
</dbReference>
<dbReference type="STRING" id="152268.A6K24_13665"/>
<evidence type="ECO:0000313" key="3">
    <source>
        <dbReference type="Proteomes" id="UP000078534"/>
    </source>
</evidence>
<evidence type="ECO:0000313" key="2">
    <source>
        <dbReference type="EMBL" id="OAS82101.1"/>
    </source>
</evidence>
<name>A0A179SKZ6_9BACI</name>
<proteinExistence type="predicted"/>
<dbReference type="RefSeq" id="WP_066340601.1">
    <property type="nucleotide sequence ID" value="NZ_LWSG01000046.1"/>
</dbReference>